<gene>
    <name evidence="2" type="ORF">GCM10010994_55430</name>
</gene>
<dbReference type="Proteomes" id="UP000637002">
    <property type="component" value="Unassembled WGS sequence"/>
</dbReference>
<dbReference type="EMBL" id="BMGG01000011">
    <property type="protein sequence ID" value="GGC90519.1"/>
    <property type="molecule type" value="Genomic_DNA"/>
</dbReference>
<dbReference type="InterPro" id="IPR027417">
    <property type="entry name" value="P-loop_NTPase"/>
</dbReference>
<reference evidence="2" key="1">
    <citation type="journal article" date="2014" name="Int. J. Syst. Evol. Microbiol.">
        <title>Complete genome sequence of Corynebacterium casei LMG S-19264T (=DSM 44701T), isolated from a smear-ripened cheese.</title>
        <authorList>
            <consortium name="US DOE Joint Genome Institute (JGI-PGF)"/>
            <person name="Walter F."/>
            <person name="Albersmeier A."/>
            <person name="Kalinowski J."/>
            <person name="Ruckert C."/>
        </authorList>
    </citation>
    <scope>NUCLEOTIDE SEQUENCE</scope>
    <source>
        <strain evidence="2">CGMCC 1.12919</strain>
    </source>
</reference>
<dbReference type="Gene3D" id="3.40.50.300">
    <property type="entry name" value="P-loop containing nucleotide triphosphate hydrolases"/>
    <property type="match status" value="1"/>
</dbReference>
<dbReference type="SUPFAM" id="SSF52540">
    <property type="entry name" value="P-loop containing nucleoside triphosphate hydrolases"/>
    <property type="match status" value="1"/>
</dbReference>
<feature type="region of interest" description="Disordered" evidence="1">
    <location>
        <begin position="423"/>
        <end position="446"/>
    </location>
</feature>
<sequence length="446" mass="50321">MNAHTRVIQAFEDFEAETLRMMQPPFRSTFGARTWSDAFKEAQPYQWLVKGIIPKREAILVYGAPQTGKSYGVQTLSLCIARGIPFHGHKVAQAGVVYCAFEGGKGFMARQRAYALHHQLGADEPIDMVVLTRRADLFTTDEDTELLIKEIEHWASTFCHPLGLVVLDTFSAATPGANENAGEDVSRVKGRVMRIIERCGCAVVVVHHKPAGGGRPRGHGSLTGDFETTIDIDWLTRGEGREVVQVRDDNGRPIRFAKVTKQREGEQGLTWRFVLRQVVLGQDHDGDNITSCVTEPPAETEATSTKDQLSGAKGPRRTVDGRWYLRPNLEMAMRALQEAITRYGRVPDGDDVRAPDGAKCVTVTEWRDEWMRLAKTEDDPETLKERVKKARDRAVEKLMPAEFIGKDEEWVWRTWKRIFNVDQAEQVRSPPPDDEQRDNLPDDLPF</sequence>
<evidence type="ECO:0000256" key="1">
    <source>
        <dbReference type="SAM" id="MobiDB-lite"/>
    </source>
</evidence>
<feature type="compositionally biased region" description="Low complexity" evidence="1">
    <location>
        <begin position="294"/>
        <end position="303"/>
    </location>
</feature>
<dbReference type="AlphaFoldDB" id="A0A916UWE9"/>
<protein>
    <recommendedName>
        <fullName evidence="4">AAA+ ATPase domain-containing protein</fullName>
    </recommendedName>
</protein>
<comment type="caution">
    <text evidence="2">The sequence shown here is derived from an EMBL/GenBank/DDBJ whole genome shotgun (WGS) entry which is preliminary data.</text>
</comment>
<dbReference type="Pfam" id="PF13481">
    <property type="entry name" value="AAA_25"/>
    <property type="match status" value="1"/>
</dbReference>
<organism evidence="2 3">
    <name type="scientific">Chelatococcus reniformis</name>
    <dbReference type="NCBI Taxonomy" id="1494448"/>
    <lineage>
        <taxon>Bacteria</taxon>
        <taxon>Pseudomonadati</taxon>
        <taxon>Pseudomonadota</taxon>
        <taxon>Alphaproteobacteria</taxon>
        <taxon>Hyphomicrobiales</taxon>
        <taxon>Chelatococcaceae</taxon>
        <taxon>Chelatococcus</taxon>
    </lineage>
</organism>
<evidence type="ECO:0008006" key="4">
    <source>
        <dbReference type="Google" id="ProtNLM"/>
    </source>
</evidence>
<proteinExistence type="predicted"/>
<reference evidence="2" key="2">
    <citation type="submission" date="2020-09" db="EMBL/GenBank/DDBJ databases">
        <authorList>
            <person name="Sun Q."/>
            <person name="Zhou Y."/>
        </authorList>
    </citation>
    <scope>NUCLEOTIDE SEQUENCE</scope>
    <source>
        <strain evidence="2">CGMCC 1.12919</strain>
    </source>
</reference>
<name>A0A916UWE9_9HYPH</name>
<accession>A0A916UWE9</accession>
<dbReference type="RefSeq" id="WP_188612409.1">
    <property type="nucleotide sequence ID" value="NZ_BMGG01000011.1"/>
</dbReference>
<evidence type="ECO:0000313" key="2">
    <source>
        <dbReference type="EMBL" id="GGC90519.1"/>
    </source>
</evidence>
<keyword evidence="3" id="KW-1185">Reference proteome</keyword>
<evidence type="ECO:0000313" key="3">
    <source>
        <dbReference type="Proteomes" id="UP000637002"/>
    </source>
</evidence>
<feature type="region of interest" description="Disordered" evidence="1">
    <location>
        <begin position="288"/>
        <end position="317"/>
    </location>
</feature>